<sequence>MLNIKKEEIMTSYKHTKASSENQGNPSGRGQDKAAGGKPVDPNQTRAEHEELSEKYTNGPDEIGENVQTNNPNRNLDKPGIDNNKYN</sequence>
<gene>
    <name evidence="2" type="ORF">ACFQ2O_00495</name>
</gene>
<name>A0ABW3SL93_9BACT</name>
<dbReference type="Proteomes" id="UP001597094">
    <property type="component" value="Unassembled WGS sequence"/>
</dbReference>
<accession>A0ABW3SL93</accession>
<dbReference type="RefSeq" id="WP_377522011.1">
    <property type="nucleotide sequence ID" value="NZ_JBHTLD010000002.1"/>
</dbReference>
<evidence type="ECO:0000313" key="3">
    <source>
        <dbReference type="Proteomes" id="UP001597094"/>
    </source>
</evidence>
<evidence type="ECO:0000313" key="2">
    <source>
        <dbReference type="EMBL" id="MFD1184662.1"/>
    </source>
</evidence>
<protein>
    <submittedName>
        <fullName evidence="2">Uncharacterized protein</fullName>
    </submittedName>
</protein>
<feature type="region of interest" description="Disordered" evidence="1">
    <location>
        <begin position="1"/>
        <end position="87"/>
    </location>
</feature>
<organism evidence="2 3">
    <name type="scientific">Pontibacter rugosus</name>
    <dbReference type="NCBI Taxonomy" id="1745966"/>
    <lineage>
        <taxon>Bacteria</taxon>
        <taxon>Pseudomonadati</taxon>
        <taxon>Bacteroidota</taxon>
        <taxon>Cytophagia</taxon>
        <taxon>Cytophagales</taxon>
        <taxon>Hymenobacteraceae</taxon>
        <taxon>Pontibacter</taxon>
    </lineage>
</organism>
<proteinExistence type="predicted"/>
<evidence type="ECO:0000256" key="1">
    <source>
        <dbReference type="SAM" id="MobiDB-lite"/>
    </source>
</evidence>
<dbReference type="EMBL" id="JBHTLD010000002">
    <property type="protein sequence ID" value="MFD1184662.1"/>
    <property type="molecule type" value="Genomic_DNA"/>
</dbReference>
<feature type="compositionally biased region" description="Polar residues" evidence="1">
    <location>
        <begin position="19"/>
        <end position="28"/>
    </location>
</feature>
<keyword evidence="3" id="KW-1185">Reference proteome</keyword>
<reference evidence="3" key="1">
    <citation type="journal article" date="2019" name="Int. J. Syst. Evol. Microbiol.">
        <title>The Global Catalogue of Microorganisms (GCM) 10K type strain sequencing project: providing services to taxonomists for standard genome sequencing and annotation.</title>
        <authorList>
            <consortium name="The Broad Institute Genomics Platform"/>
            <consortium name="The Broad Institute Genome Sequencing Center for Infectious Disease"/>
            <person name="Wu L."/>
            <person name="Ma J."/>
        </authorList>
    </citation>
    <scope>NUCLEOTIDE SEQUENCE [LARGE SCALE GENOMIC DNA]</scope>
    <source>
        <strain evidence="3">JCM 31319</strain>
    </source>
</reference>
<comment type="caution">
    <text evidence="2">The sequence shown here is derived from an EMBL/GenBank/DDBJ whole genome shotgun (WGS) entry which is preliminary data.</text>
</comment>